<gene>
    <name evidence="7" type="ORF">DFH08DRAFT_980352</name>
</gene>
<organism evidence="7 8">
    <name type="scientific">Mycena albidolilacea</name>
    <dbReference type="NCBI Taxonomy" id="1033008"/>
    <lineage>
        <taxon>Eukaryota</taxon>
        <taxon>Fungi</taxon>
        <taxon>Dikarya</taxon>
        <taxon>Basidiomycota</taxon>
        <taxon>Agaricomycotina</taxon>
        <taxon>Agaricomycetes</taxon>
        <taxon>Agaricomycetidae</taxon>
        <taxon>Agaricales</taxon>
        <taxon>Marasmiineae</taxon>
        <taxon>Mycenaceae</taxon>
        <taxon>Mycena</taxon>
    </lineage>
</organism>
<dbReference type="AlphaFoldDB" id="A0AAD7F6G1"/>
<dbReference type="GO" id="GO:0016126">
    <property type="term" value="P:sterol biosynthetic process"/>
    <property type="evidence" value="ECO:0007669"/>
    <property type="project" value="InterPro"/>
</dbReference>
<evidence type="ECO:0000256" key="6">
    <source>
        <dbReference type="SAM" id="Phobius"/>
    </source>
</evidence>
<keyword evidence="3" id="KW-0479">Metal-binding</keyword>
<keyword evidence="6" id="KW-1133">Transmembrane helix</keyword>
<keyword evidence="4" id="KW-0560">Oxidoreductase</keyword>
<reference evidence="7" key="1">
    <citation type="submission" date="2023-03" db="EMBL/GenBank/DDBJ databases">
        <title>Massive genome expansion in bonnet fungi (Mycena s.s.) driven by repeated elements and novel gene families across ecological guilds.</title>
        <authorList>
            <consortium name="Lawrence Berkeley National Laboratory"/>
            <person name="Harder C.B."/>
            <person name="Miyauchi S."/>
            <person name="Viragh M."/>
            <person name="Kuo A."/>
            <person name="Thoen E."/>
            <person name="Andreopoulos B."/>
            <person name="Lu D."/>
            <person name="Skrede I."/>
            <person name="Drula E."/>
            <person name="Henrissat B."/>
            <person name="Morin E."/>
            <person name="Kohler A."/>
            <person name="Barry K."/>
            <person name="LaButti K."/>
            <person name="Morin E."/>
            <person name="Salamov A."/>
            <person name="Lipzen A."/>
            <person name="Mereny Z."/>
            <person name="Hegedus B."/>
            <person name="Baldrian P."/>
            <person name="Stursova M."/>
            <person name="Weitz H."/>
            <person name="Taylor A."/>
            <person name="Grigoriev I.V."/>
            <person name="Nagy L.G."/>
            <person name="Martin F."/>
            <person name="Kauserud H."/>
        </authorList>
    </citation>
    <scope>NUCLEOTIDE SEQUENCE</scope>
    <source>
        <strain evidence="7">CBHHK002</strain>
    </source>
</reference>
<name>A0AAD7F6G1_9AGAR</name>
<evidence type="ECO:0000256" key="3">
    <source>
        <dbReference type="ARBA" id="ARBA00022723"/>
    </source>
</evidence>
<comment type="caution">
    <text evidence="7">The sequence shown here is derived from an EMBL/GenBank/DDBJ whole genome shotgun (WGS) entry which is preliminary data.</text>
</comment>
<evidence type="ECO:0000256" key="1">
    <source>
        <dbReference type="ARBA" id="ARBA00001971"/>
    </source>
</evidence>
<evidence type="ECO:0000313" key="8">
    <source>
        <dbReference type="Proteomes" id="UP001218218"/>
    </source>
</evidence>
<dbReference type="InterPro" id="IPR001171">
    <property type="entry name" value="ERG24_DHCR-like"/>
</dbReference>
<evidence type="ECO:0000256" key="5">
    <source>
        <dbReference type="ARBA" id="ARBA00023004"/>
    </source>
</evidence>
<sequence length="260" mass="29630">MEALESKTLVICGLVTAFSTLWFRNHLNRSLRPIPAIVGTKGVLSYYWAALNLLWNGADVIQQGYTQYRDGLYRIPKLHRWDYVANGKQRIAEVASAPEEILSFNYGVEDIIQADYTIGPQMTSYPHNATVVRVGLTRNLGRRFPQILDEIMRTFDSVLALEDKGREQKHLDLILNYTTTVFTRGTIIGLLPAFLKPSLKRGFLMALAWSFFTGFNTSIAYVYSLYLIALLPHRQQRDDEACEKKQVPFAVSYVGKSKIR</sequence>
<comment type="similarity">
    <text evidence="2">Belongs to the cytochrome P450 family.</text>
</comment>
<evidence type="ECO:0000256" key="4">
    <source>
        <dbReference type="ARBA" id="ARBA00023002"/>
    </source>
</evidence>
<dbReference type="GO" id="GO:0016020">
    <property type="term" value="C:membrane"/>
    <property type="evidence" value="ECO:0007669"/>
    <property type="project" value="InterPro"/>
</dbReference>
<comment type="cofactor">
    <cofactor evidence="1">
        <name>heme</name>
        <dbReference type="ChEBI" id="CHEBI:30413"/>
    </cofactor>
</comment>
<keyword evidence="6" id="KW-0472">Membrane</keyword>
<keyword evidence="6" id="KW-0812">Transmembrane</keyword>
<keyword evidence="5" id="KW-0408">Iron</keyword>
<protein>
    <submittedName>
        <fullName evidence="7">Uncharacterized protein</fullName>
    </submittedName>
</protein>
<dbReference type="EMBL" id="JARIHO010000001">
    <property type="protein sequence ID" value="KAJ7367705.1"/>
    <property type="molecule type" value="Genomic_DNA"/>
</dbReference>
<evidence type="ECO:0000313" key="7">
    <source>
        <dbReference type="EMBL" id="KAJ7367705.1"/>
    </source>
</evidence>
<feature type="transmembrane region" description="Helical" evidence="6">
    <location>
        <begin position="207"/>
        <end position="228"/>
    </location>
</feature>
<dbReference type="GO" id="GO:0016628">
    <property type="term" value="F:oxidoreductase activity, acting on the CH-CH group of donors, NAD or NADP as acceptor"/>
    <property type="evidence" value="ECO:0007669"/>
    <property type="project" value="InterPro"/>
</dbReference>
<proteinExistence type="inferred from homology"/>
<evidence type="ECO:0000256" key="2">
    <source>
        <dbReference type="ARBA" id="ARBA00010617"/>
    </source>
</evidence>
<keyword evidence="8" id="KW-1185">Reference proteome</keyword>
<dbReference type="PANTHER" id="PTHR46206">
    <property type="entry name" value="CYTOCHROME P450"/>
    <property type="match status" value="1"/>
</dbReference>
<dbReference type="Pfam" id="PF01222">
    <property type="entry name" value="ERG4_ERG24"/>
    <property type="match status" value="1"/>
</dbReference>
<dbReference type="Proteomes" id="UP001218218">
    <property type="component" value="Unassembled WGS sequence"/>
</dbReference>
<feature type="transmembrane region" description="Helical" evidence="6">
    <location>
        <begin position="174"/>
        <end position="195"/>
    </location>
</feature>
<accession>A0AAD7F6G1</accession>
<dbReference type="GO" id="GO:0046872">
    <property type="term" value="F:metal ion binding"/>
    <property type="evidence" value="ECO:0007669"/>
    <property type="project" value="UniProtKB-KW"/>
</dbReference>